<dbReference type="GO" id="GO:0016787">
    <property type="term" value="F:hydrolase activity"/>
    <property type="evidence" value="ECO:0007669"/>
    <property type="project" value="TreeGrafter"/>
</dbReference>
<comment type="caution">
    <text evidence="5">The sequence shown here is derived from an EMBL/GenBank/DDBJ whole genome shotgun (WGS) entry which is preliminary data.</text>
</comment>
<dbReference type="RefSeq" id="WP_168149169.1">
    <property type="nucleotide sequence ID" value="NZ_JAAVXB010000010.1"/>
</dbReference>
<reference evidence="5" key="1">
    <citation type="submission" date="2020-03" db="EMBL/GenBank/DDBJ databases">
        <title>Solimonas marina sp. nov., isolated from deep seawater of the Pacific Ocean.</title>
        <authorList>
            <person name="Liu X."/>
            <person name="Lai Q."/>
            <person name="Sun F."/>
            <person name="Gai Y."/>
            <person name="Li G."/>
            <person name="Shao Z."/>
        </authorList>
    </citation>
    <scope>NUCLEOTIDE SEQUENCE</scope>
    <source>
        <strain evidence="5">C16B3</strain>
    </source>
</reference>
<proteinExistence type="inferred from homology"/>
<name>A0A970B5X1_9GAMM</name>
<dbReference type="InterPro" id="IPR018119">
    <property type="entry name" value="Strictosidine_synth_cons-reg"/>
</dbReference>
<dbReference type="Gene3D" id="2.120.10.30">
    <property type="entry name" value="TolB, C-terminal domain"/>
    <property type="match status" value="1"/>
</dbReference>
<keyword evidence="3" id="KW-0325">Glycoprotein</keyword>
<sequence>MKTVRICLALLVVLIAYLALWPVPIAPQRWSPGLAPPADAYPDNDALRGIERLAVGVGDGPEGIALDAQGRIYAGYDDGRVMRFDGDGRHGELLAKTGGRPLGISVGSKGLFVADARRGLLQIGTDGQVRVLSTAADGIPFRFPDDVAQSDADPDVYFTDASARFGPDRLMADILEHGDSGRVLRYDPASGQTRTLMSGLHFANGIAFGCDGACLYVSETNEYRVWRYWLRGEHAGQQEIFVDRLPGFPDNLSVDTAGHVWIALYAPRDATLDAMASYPWLRKLAYRLPSFLLPKAVAHSGVVAFDADGTLVHNFQYAGDPSDPQAPPPYAPITSVIAYGPTLYFGSLTAPAIGRLPLPTETLRPAGSAP</sequence>
<organism evidence="5 6">
    <name type="scientific">Solimonas marina</name>
    <dbReference type="NCBI Taxonomy" id="2714601"/>
    <lineage>
        <taxon>Bacteria</taxon>
        <taxon>Pseudomonadati</taxon>
        <taxon>Pseudomonadota</taxon>
        <taxon>Gammaproteobacteria</taxon>
        <taxon>Nevskiales</taxon>
        <taxon>Nevskiaceae</taxon>
        <taxon>Solimonas</taxon>
    </lineage>
</organism>
<dbReference type="Proteomes" id="UP000653472">
    <property type="component" value="Unassembled WGS sequence"/>
</dbReference>
<evidence type="ECO:0000313" key="6">
    <source>
        <dbReference type="Proteomes" id="UP000653472"/>
    </source>
</evidence>
<dbReference type="SUPFAM" id="SSF63829">
    <property type="entry name" value="Calcium-dependent phosphotriesterase"/>
    <property type="match status" value="1"/>
</dbReference>
<evidence type="ECO:0000259" key="4">
    <source>
        <dbReference type="Pfam" id="PF03088"/>
    </source>
</evidence>
<evidence type="ECO:0000256" key="1">
    <source>
        <dbReference type="ARBA" id="ARBA00009191"/>
    </source>
</evidence>
<keyword evidence="2" id="KW-0597">Phosphoprotein</keyword>
<accession>A0A970B5X1</accession>
<dbReference type="PANTHER" id="PTHR10426">
    <property type="entry name" value="STRICTOSIDINE SYNTHASE-RELATED"/>
    <property type="match status" value="1"/>
</dbReference>
<dbReference type="PANTHER" id="PTHR10426:SF88">
    <property type="entry name" value="ADIPOCYTE PLASMA MEMBRANE-ASSOCIATED PROTEIN HEMOMUCIN-RELATED"/>
    <property type="match status" value="1"/>
</dbReference>
<dbReference type="AlphaFoldDB" id="A0A970B5X1"/>
<keyword evidence="6" id="KW-1185">Reference proteome</keyword>
<comment type="similarity">
    <text evidence="1">Belongs to the strictosidine synthase family.</text>
</comment>
<feature type="domain" description="Strictosidine synthase conserved region" evidence="4">
    <location>
        <begin position="152"/>
        <end position="232"/>
    </location>
</feature>
<protein>
    <submittedName>
        <fullName evidence="5">Strictosidine synthase family protein</fullName>
    </submittedName>
</protein>
<gene>
    <name evidence="5" type="ORF">G7Y82_16130</name>
</gene>
<evidence type="ECO:0000256" key="2">
    <source>
        <dbReference type="ARBA" id="ARBA00022553"/>
    </source>
</evidence>
<dbReference type="Pfam" id="PF20067">
    <property type="entry name" value="SSL_N"/>
    <property type="match status" value="1"/>
</dbReference>
<evidence type="ECO:0000256" key="3">
    <source>
        <dbReference type="ARBA" id="ARBA00023180"/>
    </source>
</evidence>
<dbReference type="Pfam" id="PF03088">
    <property type="entry name" value="Str_synth"/>
    <property type="match status" value="1"/>
</dbReference>
<evidence type="ECO:0000313" key="5">
    <source>
        <dbReference type="EMBL" id="NKF23842.1"/>
    </source>
</evidence>
<dbReference type="GO" id="GO:0012505">
    <property type="term" value="C:endomembrane system"/>
    <property type="evidence" value="ECO:0007669"/>
    <property type="project" value="TreeGrafter"/>
</dbReference>
<dbReference type="EMBL" id="JAAVXB010000010">
    <property type="protein sequence ID" value="NKF23842.1"/>
    <property type="molecule type" value="Genomic_DNA"/>
</dbReference>
<dbReference type="InterPro" id="IPR011042">
    <property type="entry name" value="6-blade_b-propeller_TolB-like"/>
</dbReference>